<proteinExistence type="predicted"/>
<dbReference type="AlphaFoldDB" id="A0A382CIL4"/>
<dbReference type="PANTHER" id="PTHR33284">
    <property type="entry name" value="RIBOSOMAL PROTEIN L25/GLN-TRNA SYNTHETASE, ANTI-CODON-BINDING DOMAIN-CONTAINING PROTEIN"/>
    <property type="match status" value="1"/>
</dbReference>
<dbReference type="GO" id="GO:0003735">
    <property type="term" value="F:structural constituent of ribosome"/>
    <property type="evidence" value="ECO:0007669"/>
    <property type="project" value="InterPro"/>
</dbReference>
<dbReference type="Pfam" id="PF01386">
    <property type="entry name" value="Ribosomal_L25p"/>
    <property type="match status" value="1"/>
</dbReference>
<gene>
    <name evidence="6" type="ORF">METZ01_LOCUS178840</name>
</gene>
<accession>A0A382CIL4</accession>
<evidence type="ECO:0000256" key="1">
    <source>
        <dbReference type="ARBA" id="ARBA00022730"/>
    </source>
</evidence>
<feature type="domain" description="Large ribosomal subunit protein bL25 L25" evidence="5">
    <location>
        <begin position="40"/>
        <end position="125"/>
    </location>
</feature>
<evidence type="ECO:0000313" key="6">
    <source>
        <dbReference type="EMBL" id="SVB25986.1"/>
    </source>
</evidence>
<dbReference type="EMBL" id="UINC01034712">
    <property type="protein sequence ID" value="SVB25986.1"/>
    <property type="molecule type" value="Genomic_DNA"/>
</dbReference>
<dbReference type="GO" id="GO:0022625">
    <property type="term" value="C:cytosolic large ribosomal subunit"/>
    <property type="evidence" value="ECO:0007669"/>
    <property type="project" value="TreeGrafter"/>
</dbReference>
<dbReference type="InterPro" id="IPR011035">
    <property type="entry name" value="Ribosomal_bL25/Gln-tRNA_synth"/>
</dbReference>
<evidence type="ECO:0000256" key="3">
    <source>
        <dbReference type="ARBA" id="ARBA00022980"/>
    </source>
</evidence>
<keyword evidence="1" id="KW-0699">rRNA-binding</keyword>
<dbReference type="NCBIfam" id="TIGR00731">
    <property type="entry name" value="bL25_bact_ctc"/>
    <property type="match status" value="1"/>
</dbReference>
<evidence type="ECO:0000256" key="4">
    <source>
        <dbReference type="ARBA" id="ARBA00023274"/>
    </source>
</evidence>
<dbReference type="InterPro" id="IPR001021">
    <property type="entry name" value="Ribosomal_bL25_long"/>
</dbReference>
<reference evidence="6" key="1">
    <citation type="submission" date="2018-05" db="EMBL/GenBank/DDBJ databases">
        <authorList>
            <person name="Lanie J.A."/>
            <person name="Ng W.-L."/>
            <person name="Kazmierczak K.M."/>
            <person name="Andrzejewski T.M."/>
            <person name="Davidsen T.M."/>
            <person name="Wayne K.J."/>
            <person name="Tettelin H."/>
            <person name="Glass J.I."/>
            <person name="Rusch D."/>
            <person name="Podicherti R."/>
            <person name="Tsui H.-C.T."/>
            <person name="Winkler M.E."/>
        </authorList>
    </citation>
    <scope>NUCLEOTIDE SEQUENCE</scope>
</reference>
<keyword evidence="4" id="KW-0687">Ribonucleoprotein</keyword>
<feature type="non-terminal residue" evidence="6">
    <location>
        <position position="172"/>
    </location>
</feature>
<dbReference type="InterPro" id="IPR020930">
    <property type="entry name" value="Ribosomal_uL5_bac-type"/>
</dbReference>
<keyword evidence="2" id="KW-0694">RNA-binding</keyword>
<evidence type="ECO:0000259" key="5">
    <source>
        <dbReference type="Pfam" id="PF01386"/>
    </source>
</evidence>
<dbReference type="InterPro" id="IPR020056">
    <property type="entry name" value="Rbsml_bL25/Gln-tRNA_synth_N"/>
</dbReference>
<evidence type="ECO:0000256" key="2">
    <source>
        <dbReference type="ARBA" id="ARBA00022884"/>
    </source>
</evidence>
<dbReference type="GO" id="GO:0008097">
    <property type="term" value="F:5S rRNA binding"/>
    <property type="evidence" value="ECO:0007669"/>
    <property type="project" value="InterPro"/>
</dbReference>
<protein>
    <recommendedName>
        <fullName evidence="5">Large ribosomal subunit protein bL25 L25 domain-containing protein</fullName>
    </recommendedName>
</protein>
<dbReference type="Gene3D" id="2.40.240.10">
    <property type="entry name" value="Ribosomal Protein L25, Chain P"/>
    <property type="match status" value="1"/>
</dbReference>
<keyword evidence="3" id="KW-0689">Ribosomal protein</keyword>
<dbReference type="InterPro" id="IPR029751">
    <property type="entry name" value="Ribosomal_L25_dom"/>
</dbReference>
<dbReference type="PANTHER" id="PTHR33284:SF1">
    <property type="entry name" value="RIBOSOMAL PROTEIN L25_GLN-TRNA SYNTHETASE, ANTI-CODON-BINDING DOMAIN-CONTAINING PROTEIN"/>
    <property type="match status" value="1"/>
</dbReference>
<dbReference type="SUPFAM" id="SSF50715">
    <property type="entry name" value="Ribosomal protein L25-like"/>
    <property type="match status" value="1"/>
</dbReference>
<dbReference type="GO" id="GO:0006412">
    <property type="term" value="P:translation"/>
    <property type="evidence" value="ECO:0007669"/>
    <property type="project" value="InterPro"/>
</dbReference>
<dbReference type="CDD" id="cd00495">
    <property type="entry name" value="Ribosomal_L25_TL5_CTC"/>
    <property type="match status" value="1"/>
</dbReference>
<name>A0A382CIL4_9ZZZZ</name>
<sequence length="172" mass="19503">MKYTIVYWYLKILSLLRLVYIKDNKLIDLLRNEKMAEIILKTETRKTFGKQNKSLRKNGIIPINMYGLGDSISLQVNEDILYKTLKEVGYTTPLKISIGGKEETYTLVRNISIHPVTDKVIHVDFLRVDLDKPIEAQVPILLMNQEEAPGTRGGAGVVTQGVYEVTVLAKPL</sequence>
<organism evidence="6">
    <name type="scientific">marine metagenome</name>
    <dbReference type="NCBI Taxonomy" id="408172"/>
    <lineage>
        <taxon>unclassified sequences</taxon>
        <taxon>metagenomes</taxon>
        <taxon>ecological metagenomes</taxon>
    </lineage>
</organism>